<accession>A0A3L6PGA8</accession>
<reference evidence="3" key="1">
    <citation type="journal article" date="2019" name="Nat. Commun.">
        <title>The genome of broomcorn millet.</title>
        <authorList>
            <person name="Zou C."/>
            <person name="Miki D."/>
            <person name="Li D."/>
            <person name="Tang Q."/>
            <person name="Xiao L."/>
            <person name="Rajput S."/>
            <person name="Deng P."/>
            <person name="Jia W."/>
            <person name="Huang R."/>
            <person name="Zhang M."/>
            <person name="Sun Y."/>
            <person name="Hu J."/>
            <person name="Fu X."/>
            <person name="Schnable P.S."/>
            <person name="Li F."/>
            <person name="Zhang H."/>
            <person name="Feng B."/>
            <person name="Zhu X."/>
            <person name="Liu R."/>
            <person name="Schnable J.C."/>
            <person name="Zhu J.-K."/>
            <person name="Zhang H."/>
        </authorList>
    </citation>
    <scope>NUCLEOTIDE SEQUENCE [LARGE SCALE GENOMIC DNA]</scope>
</reference>
<dbReference type="EMBL" id="PQIB02000018">
    <property type="protein sequence ID" value="RLM55999.1"/>
    <property type="molecule type" value="Genomic_DNA"/>
</dbReference>
<evidence type="ECO:0000313" key="3">
    <source>
        <dbReference type="Proteomes" id="UP000275267"/>
    </source>
</evidence>
<feature type="region of interest" description="Disordered" evidence="1">
    <location>
        <begin position="25"/>
        <end position="52"/>
    </location>
</feature>
<sequence length="105" mass="10648">MPSSASSSSSSSLYIIGASSSPLRADPIRARAPDAALDGGETDDDASGGGALSRPVAERFASSFLTQESLDALCRKYGVPDQFKAILSAGHHRACSPPPPGAVCV</sequence>
<dbReference type="AlphaFoldDB" id="A0A3L6PGA8"/>
<dbReference type="OrthoDB" id="671678at2759"/>
<organism evidence="2 3">
    <name type="scientific">Panicum miliaceum</name>
    <name type="common">Proso millet</name>
    <name type="synonym">Broomcorn millet</name>
    <dbReference type="NCBI Taxonomy" id="4540"/>
    <lineage>
        <taxon>Eukaryota</taxon>
        <taxon>Viridiplantae</taxon>
        <taxon>Streptophyta</taxon>
        <taxon>Embryophyta</taxon>
        <taxon>Tracheophyta</taxon>
        <taxon>Spermatophyta</taxon>
        <taxon>Magnoliopsida</taxon>
        <taxon>Liliopsida</taxon>
        <taxon>Poales</taxon>
        <taxon>Poaceae</taxon>
        <taxon>PACMAD clade</taxon>
        <taxon>Panicoideae</taxon>
        <taxon>Panicodae</taxon>
        <taxon>Paniceae</taxon>
        <taxon>Panicinae</taxon>
        <taxon>Panicum</taxon>
        <taxon>Panicum sect. Panicum</taxon>
    </lineage>
</organism>
<protein>
    <submittedName>
        <fullName evidence="2">Uncharacterized protein</fullName>
    </submittedName>
</protein>
<proteinExistence type="predicted"/>
<dbReference type="STRING" id="4540.A0A3L6PGA8"/>
<evidence type="ECO:0000313" key="2">
    <source>
        <dbReference type="EMBL" id="RLM55999.1"/>
    </source>
</evidence>
<dbReference type="Proteomes" id="UP000275267">
    <property type="component" value="Unassembled WGS sequence"/>
</dbReference>
<comment type="caution">
    <text evidence="2">The sequence shown here is derived from an EMBL/GenBank/DDBJ whole genome shotgun (WGS) entry which is preliminary data.</text>
</comment>
<keyword evidence="3" id="KW-1185">Reference proteome</keyword>
<name>A0A3L6PGA8_PANMI</name>
<evidence type="ECO:0000256" key="1">
    <source>
        <dbReference type="SAM" id="MobiDB-lite"/>
    </source>
</evidence>
<gene>
    <name evidence="2" type="ORF">C2845_PM10G04110</name>
</gene>